<feature type="transmembrane region" description="Helical" evidence="7">
    <location>
        <begin position="12"/>
        <end position="29"/>
    </location>
</feature>
<dbReference type="GO" id="GO:0055085">
    <property type="term" value="P:transmembrane transport"/>
    <property type="evidence" value="ECO:0007669"/>
    <property type="project" value="InterPro"/>
</dbReference>
<keyword evidence="2" id="KW-0813">Transport</keyword>
<name>A0A9D0Z3M4_9FIRM</name>
<dbReference type="Proteomes" id="UP000886796">
    <property type="component" value="Unassembled WGS sequence"/>
</dbReference>
<evidence type="ECO:0000256" key="3">
    <source>
        <dbReference type="ARBA" id="ARBA00022475"/>
    </source>
</evidence>
<evidence type="ECO:0000313" key="10">
    <source>
        <dbReference type="Proteomes" id="UP000886796"/>
    </source>
</evidence>
<feature type="domain" description="Citrate transporter-like" evidence="8">
    <location>
        <begin position="15"/>
        <end position="301"/>
    </location>
</feature>
<feature type="transmembrane region" description="Helical" evidence="7">
    <location>
        <begin position="247"/>
        <end position="264"/>
    </location>
</feature>
<feature type="transmembrane region" description="Helical" evidence="7">
    <location>
        <begin position="159"/>
        <end position="180"/>
    </location>
</feature>
<protein>
    <submittedName>
        <fullName evidence="9">Citrate transporter</fullName>
    </submittedName>
</protein>
<evidence type="ECO:0000259" key="8">
    <source>
        <dbReference type="Pfam" id="PF03600"/>
    </source>
</evidence>
<keyword evidence="4 7" id="KW-0812">Transmembrane</keyword>
<reference evidence="9" key="2">
    <citation type="journal article" date="2021" name="PeerJ">
        <title>Extensive microbial diversity within the chicken gut microbiome revealed by metagenomics and culture.</title>
        <authorList>
            <person name="Gilroy R."/>
            <person name="Ravi A."/>
            <person name="Getino M."/>
            <person name="Pursley I."/>
            <person name="Horton D.L."/>
            <person name="Alikhan N.F."/>
            <person name="Baker D."/>
            <person name="Gharbi K."/>
            <person name="Hall N."/>
            <person name="Watson M."/>
            <person name="Adriaenssens E.M."/>
            <person name="Foster-Nyarko E."/>
            <person name="Jarju S."/>
            <person name="Secka A."/>
            <person name="Antonio M."/>
            <person name="Oren A."/>
            <person name="Chaudhuri R.R."/>
            <person name="La Ragione R."/>
            <person name="Hildebrand F."/>
            <person name="Pallen M.J."/>
        </authorList>
    </citation>
    <scope>NUCLEOTIDE SEQUENCE</scope>
    <source>
        <strain evidence="9">13361</strain>
    </source>
</reference>
<dbReference type="PANTHER" id="PTHR43302:SF5">
    <property type="entry name" value="TRANSPORTER ARSB-RELATED"/>
    <property type="match status" value="1"/>
</dbReference>
<feature type="transmembrane region" description="Helical" evidence="7">
    <location>
        <begin position="78"/>
        <end position="100"/>
    </location>
</feature>
<proteinExistence type="predicted"/>
<dbReference type="Pfam" id="PF03600">
    <property type="entry name" value="CitMHS"/>
    <property type="match status" value="1"/>
</dbReference>
<organism evidence="9 10">
    <name type="scientific">Candidatus Faecousia excrementigallinarum</name>
    <dbReference type="NCBI Taxonomy" id="2840806"/>
    <lineage>
        <taxon>Bacteria</taxon>
        <taxon>Bacillati</taxon>
        <taxon>Bacillota</taxon>
        <taxon>Clostridia</taxon>
        <taxon>Eubacteriales</taxon>
        <taxon>Oscillospiraceae</taxon>
        <taxon>Faecousia</taxon>
    </lineage>
</organism>
<feature type="transmembrane region" description="Helical" evidence="7">
    <location>
        <begin position="311"/>
        <end position="333"/>
    </location>
</feature>
<keyword evidence="5 7" id="KW-1133">Transmembrane helix</keyword>
<sequence>MQAVKKFVQRETVLVVAWVLAVVSMFFVPPDGGYAGYVDMRTLGLLWMLMGVMAAYQSIGLFAWLGRVMSKALGNTRALELTLVLLCFWGSMLITNDAALLTFVPFTTALLTMTGQQKRILFVVVMQTIAANLGSMLLPVGNPQNIYIYSKSGASLGEFVGVIAPYAGISLVLLLIFVLVRKSEPITLGELPENQTAPGKKAVAYDSLLFLLCLLAVFRVLDVKVGFCLVLLGLLVQNRRLILKVDYALLLTFVGFFIFVGNMGRIPGFSALVSRVLTGQELLVGILSSQVISNVPATLLLYDFTPNWQPLLLGVNIGGLGTLIASMASLISYKQVPAGQKGRYLLQFTLWNLVFLVVLTGAALVLK</sequence>
<dbReference type="InterPro" id="IPR004680">
    <property type="entry name" value="Cit_transptr-like_dom"/>
</dbReference>
<feature type="transmembrane region" description="Helical" evidence="7">
    <location>
        <begin position="208"/>
        <end position="235"/>
    </location>
</feature>
<dbReference type="GO" id="GO:0005886">
    <property type="term" value="C:plasma membrane"/>
    <property type="evidence" value="ECO:0007669"/>
    <property type="project" value="UniProtKB-SubCell"/>
</dbReference>
<evidence type="ECO:0000256" key="4">
    <source>
        <dbReference type="ARBA" id="ARBA00022692"/>
    </source>
</evidence>
<evidence type="ECO:0000256" key="5">
    <source>
        <dbReference type="ARBA" id="ARBA00022989"/>
    </source>
</evidence>
<keyword evidence="6 7" id="KW-0472">Membrane</keyword>
<evidence type="ECO:0000256" key="2">
    <source>
        <dbReference type="ARBA" id="ARBA00022448"/>
    </source>
</evidence>
<feature type="transmembrane region" description="Helical" evidence="7">
    <location>
        <begin position="120"/>
        <end position="138"/>
    </location>
</feature>
<feature type="transmembrane region" description="Helical" evidence="7">
    <location>
        <begin position="345"/>
        <end position="366"/>
    </location>
</feature>
<comment type="caution">
    <text evidence="9">The sequence shown here is derived from an EMBL/GenBank/DDBJ whole genome shotgun (WGS) entry which is preliminary data.</text>
</comment>
<accession>A0A9D0Z3M4</accession>
<dbReference type="PANTHER" id="PTHR43302">
    <property type="entry name" value="TRANSPORTER ARSB-RELATED"/>
    <property type="match status" value="1"/>
</dbReference>
<reference evidence="9" key="1">
    <citation type="submission" date="2020-10" db="EMBL/GenBank/DDBJ databases">
        <authorList>
            <person name="Gilroy R."/>
        </authorList>
    </citation>
    <scope>NUCLEOTIDE SEQUENCE</scope>
    <source>
        <strain evidence="9">13361</strain>
    </source>
</reference>
<evidence type="ECO:0000256" key="1">
    <source>
        <dbReference type="ARBA" id="ARBA00004651"/>
    </source>
</evidence>
<evidence type="ECO:0000256" key="7">
    <source>
        <dbReference type="SAM" id="Phobius"/>
    </source>
</evidence>
<feature type="transmembrane region" description="Helical" evidence="7">
    <location>
        <begin position="44"/>
        <end position="66"/>
    </location>
</feature>
<comment type="subcellular location">
    <subcellularLocation>
        <location evidence="1">Cell membrane</location>
        <topology evidence="1">Multi-pass membrane protein</topology>
    </subcellularLocation>
</comment>
<dbReference type="AlphaFoldDB" id="A0A9D0Z3M4"/>
<evidence type="ECO:0000256" key="6">
    <source>
        <dbReference type="ARBA" id="ARBA00023136"/>
    </source>
</evidence>
<gene>
    <name evidence="9" type="ORF">IAB74_02335</name>
</gene>
<keyword evidence="3" id="KW-1003">Cell membrane</keyword>
<dbReference type="EMBL" id="DVFK01000030">
    <property type="protein sequence ID" value="HIQ67335.1"/>
    <property type="molecule type" value="Genomic_DNA"/>
</dbReference>
<evidence type="ECO:0000313" key="9">
    <source>
        <dbReference type="EMBL" id="HIQ67335.1"/>
    </source>
</evidence>